<evidence type="ECO:0000256" key="3">
    <source>
        <dbReference type="ARBA" id="ARBA00023125"/>
    </source>
</evidence>
<dbReference type="InterPro" id="IPR002104">
    <property type="entry name" value="Integrase_catalytic"/>
</dbReference>
<keyword evidence="3" id="KW-0238">DNA-binding</keyword>
<dbReference type="InterPro" id="IPR050090">
    <property type="entry name" value="Tyrosine_recombinase_XerCD"/>
</dbReference>
<gene>
    <name evidence="6" type="ORF">Q2T77_34880</name>
</gene>
<dbReference type="Pfam" id="PF00589">
    <property type="entry name" value="Phage_integrase"/>
    <property type="match status" value="1"/>
</dbReference>
<reference evidence="6" key="1">
    <citation type="submission" date="2023-06" db="EMBL/GenBank/DDBJ databases">
        <authorList>
            <person name="Jiang Y."/>
            <person name="Liu Q."/>
        </authorList>
    </citation>
    <scope>NUCLEOTIDE SEQUENCE</scope>
    <source>
        <strain evidence="6">CGMCC 1.12090</strain>
    </source>
</reference>
<organism evidence="6 7">
    <name type="scientific">Variovorax ginsengisoli</name>
    <dbReference type="NCBI Taxonomy" id="363844"/>
    <lineage>
        <taxon>Bacteria</taxon>
        <taxon>Pseudomonadati</taxon>
        <taxon>Pseudomonadota</taxon>
        <taxon>Betaproteobacteria</taxon>
        <taxon>Burkholderiales</taxon>
        <taxon>Comamonadaceae</taxon>
        <taxon>Variovorax</taxon>
    </lineage>
</organism>
<dbReference type="InterPro" id="IPR013762">
    <property type="entry name" value="Integrase-like_cat_sf"/>
</dbReference>
<evidence type="ECO:0000256" key="4">
    <source>
        <dbReference type="ARBA" id="ARBA00023172"/>
    </source>
</evidence>
<dbReference type="Proteomes" id="UP001169027">
    <property type="component" value="Unassembled WGS sequence"/>
</dbReference>
<name>A0ABT8SEU8_9BURK</name>
<evidence type="ECO:0000259" key="5">
    <source>
        <dbReference type="PROSITE" id="PS51898"/>
    </source>
</evidence>
<dbReference type="EMBL" id="JAUKVY010000041">
    <property type="protein sequence ID" value="MDO1537444.1"/>
    <property type="molecule type" value="Genomic_DNA"/>
</dbReference>
<evidence type="ECO:0000313" key="7">
    <source>
        <dbReference type="Proteomes" id="UP001169027"/>
    </source>
</evidence>
<sequence>MAEEAAHDLMAEGDSDNTRLAYRAAMRYWAAWFGARYGQQMALPVAVPVVVQFIVDHAQRSTKAGLEHQLPPEIDQALVEAGFKGKLGAPALNTLMHRISVLSMAHHVSKQPNPCVDPAVKALLSKTRKAYAKRNALPHKQRALTKEPLEAVLQTCDDSLKGKRDRALLLFAWASGGRRRSEVSEAVFDNLHRGDEGAYLYTLASSKTNHNGKIRPEDVKPVVGSAAVALEDWLQASGISSGPLFRRILKNGKLGTDGLSGTAVRDIVKARCALAGVGEDFSAHSLRSGFVTEAGRQNMPLQETMAMTGHRSTDTVAGYFRTGAAQVSAVARMMDSGKQKSDKA</sequence>
<accession>A0ABT8SEU8</accession>
<keyword evidence="1" id="KW-0159">Chromosome partition</keyword>
<comment type="caution">
    <text evidence="6">The sequence shown here is derived from an EMBL/GenBank/DDBJ whole genome shotgun (WGS) entry which is preliminary data.</text>
</comment>
<dbReference type="SUPFAM" id="SSF47823">
    <property type="entry name" value="lambda integrase-like, N-terminal domain"/>
    <property type="match status" value="1"/>
</dbReference>
<keyword evidence="2" id="KW-0229">DNA integration</keyword>
<protein>
    <submittedName>
        <fullName evidence="6">Site-specific integrase</fullName>
    </submittedName>
</protein>
<dbReference type="Gene3D" id="1.10.443.10">
    <property type="entry name" value="Intergrase catalytic core"/>
    <property type="match status" value="1"/>
</dbReference>
<proteinExistence type="predicted"/>
<dbReference type="PROSITE" id="PS51898">
    <property type="entry name" value="TYR_RECOMBINASE"/>
    <property type="match status" value="1"/>
</dbReference>
<keyword evidence="7" id="KW-1185">Reference proteome</keyword>
<dbReference type="InterPro" id="IPR010998">
    <property type="entry name" value="Integrase_recombinase_N"/>
</dbReference>
<dbReference type="SUPFAM" id="SSF56349">
    <property type="entry name" value="DNA breaking-rejoining enzymes"/>
    <property type="match status" value="1"/>
</dbReference>
<feature type="domain" description="Tyr recombinase" evidence="5">
    <location>
        <begin position="139"/>
        <end position="332"/>
    </location>
</feature>
<dbReference type="CDD" id="cd00799">
    <property type="entry name" value="INT_Cre_C"/>
    <property type="match status" value="1"/>
</dbReference>
<dbReference type="Gene3D" id="1.10.150.130">
    <property type="match status" value="1"/>
</dbReference>
<evidence type="ECO:0000256" key="2">
    <source>
        <dbReference type="ARBA" id="ARBA00022908"/>
    </source>
</evidence>
<keyword evidence="4" id="KW-0233">DNA recombination</keyword>
<dbReference type="PANTHER" id="PTHR30349">
    <property type="entry name" value="PHAGE INTEGRASE-RELATED"/>
    <property type="match status" value="1"/>
</dbReference>
<evidence type="ECO:0000256" key="1">
    <source>
        <dbReference type="ARBA" id="ARBA00022829"/>
    </source>
</evidence>
<evidence type="ECO:0000313" key="6">
    <source>
        <dbReference type="EMBL" id="MDO1537444.1"/>
    </source>
</evidence>
<dbReference type="InterPro" id="IPR011010">
    <property type="entry name" value="DNA_brk_join_enz"/>
</dbReference>
<dbReference type="PANTHER" id="PTHR30349:SF81">
    <property type="entry name" value="TYROSINE RECOMBINASE XERC"/>
    <property type="match status" value="1"/>
</dbReference>